<gene>
    <name evidence="5" type="ORF">SNE40_015106</name>
</gene>
<evidence type="ECO:0000256" key="2">
    <source>
        <dbReference type="ARBA" id="ARBA00022613"/>
    </source>
</evidence>
<dbReference type="InterPro" id="IPR004046">
    <property type="entry name" value="GST_C"/>
</dbReference>
<feature type="domain" description="GST C-terminal" evidence="4">
    <location>
        <begin position="84"/>
        <end position="207"/>
    </location>
</feature>
<evidence type="ECO:0000313" key="6">
    <source>
        <dbReference type="Proteomes" id="UP001347796"/>
    </source>
</evidence>
<dbReference type="InterPro" id="IPR036249">
    <property type="entry name" value="Thioredoxin-like_sf"/>
</dbReference>
<dbReference type="GO" id="GO:0006749">
    <property type="term" value="P:glutathione metabolic process"/>
    <property type="evidence" value="ECO:0007669"/>
    <property type="project" value="TreeGrafter"/>
</dbReference>
<dbReference type="Pfam" id="PF14497">
    <property type="entry name" value="GST_C_3"/>
    <property type="match status" value="1"/>
</dbReference>
<dbReference type="SUPFAM" id="SSF52833">
    <property type="entry name" value="Thioredoxin-like"/>
    <property type="match status" value="1"/>
</dbReference>
<dbReference type="Gene3D" id="1.20.1050.10">
    <property type="match status" value="1"/>
</dbReference>
<dbReference type="FunFam" id="1.20.1050.10:FF:000030">
    <property type="entry name" value="Glutathione S-transferase S1"/>
    <property type="match status" value="1"/>
</dbReference>
<dbReference type="PANTHER" id="PTHR11571">
    <property type="entry name" value="GLUTATHIONE S-TRANSFERASE"/>
    <property type="match status" value="1"/>
</dbReference>
<evidence type="ECO:0008006" key="7">
    <source>
        <dbReference type="Google" id="ProtNLM"/>
    </source>
</evidence>
<comment type="caution">
    <text evidence="5">The sequence shown here is derived from an EMBL/GenBank/DDBJ whole genome shotgun (WGS) entry which is preliminary data.</text>
</comment>
<keyword evidence="2" id="KW-0273">Eye lens protein</keyword>
<dbReference type="FunFam" id="3.40.30.10:FF:000258">
    <property type="entry name" value="Glutathione S-transferase"/>
    <property type="match status" value="1"/>
</dbReference>
<dbReference type="InterPro" id="IPR036282">
    <property type="entry name" value="Glutathione-S-Trfase_C_sf"/>
</dbReference>
<dbReference type="GO" id="GO:0005212">
    <property type="term" value="F:structural constituent of eye lens"/>
    <property type="evidence" value="ECO:0007669"/>
    <property type="project" value="UniProtKB-KW"/>
</dbReference>
<dbReference type="PROSITE" id="PS50404">
    <property type="entry name" value="GST_NTER"/>
    <property type="match status" value="1"/>
</dbReference>
<dbReference type="SUPFAM" id="SSF47616">
    <property type="entry name" value="GST C-terminal domain-like"/>
    <property type="match status" value="1"/>
</dbReference>
<dbReference type="CDD" id="cd03192">
    <property type="entry name" value="GST_C_Sigma_like"/>
    <property type="match status" value="1"/>
</dbReference>
<evidence type="ECO:0000256" key="1">
    <source>
        <dbReference type="ARBA" id="ARBA00007409"/>
    </source>
</evidence>
<dbReference type="AlphaFoldDB" id="A0AAN8PK67"/>
<dbReference type="EMBL" id="JAZGQO010000010">
    <property type="protein sequence ID" value="KAK6176893.1"/>
    <property type="molecule type" value="Genomic_DNA"/>
</dbReference>
<dbReference type="InterPro" id="IPR040079">
    <property type="entry name" value="Glutathione_S-Trfase"/>
</dbReference>
<dbReference type="GO" id="GO:0004364">
    <property type="term" value="F:glutathione transferase activity"/>
    <property type="evidence" value="ECO:0007669"/>
    <property type="project" value="TreeGrafter"/>
</dbReference>
<protein>
    <recommendedName>
        <fullName evidence="7">Glutathione transferase</fullName>
    </recommendedName>
</protein>
<evidence type="ECO:0000259" key="3">
    <source>
        <dbReference type="PROSITE" id="PS50404"/>
    </source>
</evidence>
<evidence type="ECO:0000259" key="4">
    <source>
        <dbReference type="PROSITE" id="PS50405"/>
    </source>
</evidence>
<reference evidence="5 6" key="1">
    <citation type="submission" date="2024-01" db="EMBL/GenBank/DDBJ databases">
        <title>The genome of the rayed Mediterranean limpet Patella caerulea (Linnaeus, 1758).</title>
        <authorList>
            <person name="Anh-Thu Weber A."/>
            <person name="Halstead-Nussloch G."/>
        </authorList>
    </citation>
    <scope>NUCLEOTIDE SEQUENCE [LARGE SCALE GENOMIC DNA]</scope>
    <source>
        <strain evidence="5">AATW-2023a</strain>
        <tissue evidence="5">Whole specimen</tissue>
    </source>
</reference>
<dbReference type="SFLD" id="SFLDS00019">
    <property type="entry name" value="Glutathione_Transferase_(cytos"/>
    <property type="match status" value="1"/>
</dbReference>
<proteinExistence type="inferred from homology"/>
<dbReference type="Pfam" id="PF02798">
    <property type="entry name" value="GST_N"/>
    <property type="match status" value="1"/>
</dbReference>
<dbReference type="InterPro" id="IPR050213">
    <property type="entry name" value="GST_superfamily"/>
</dbReference>
<dbReference type="CDD" id="cd03039">
    <property type="entry name" value="GST_N_Sigma_like"/>
    <property type="match status" value="1"/>
</dbReference>
<dbReference type="PROSITE" id="PS50405">
    <property type="entry name" value="GST_CTER"/>
    <property type="match status" value="1"/>
</dbReference>
<organism evidence="5 6">
    <name type="scientific">Patella caerulea</name>
    <name type="common">Rayed Mediterranean limpet</name>
    <dbReference type="NCBI Taxonomy" id="87958"/>
    <lineage>
        <taxon>Eukaryota</taxon>
        <taxon>Metazoa</taxon>
        <taxon>Spiralia</taxon>
        <taxon>Lophotrochozoa</taxon>
        <taxon>Mollusca</taxon>
        <taxon>Gastropoda</taxon>
        <taxon>Patellogastropoda</taxon>
        <taxon>Patelloidea</taxon>
        <taxon>Patellidae</taxon>
        <taxon>Patella</taxon>
    </lineage>
</organism>
<name>A0AAN8PK67_PATCE</name>
<evidence type="ECO:0000313" key="5">
    <source>
        <dbReference type="EMBL" id="KAK6176893.1"/>
    </source>
</evidence>
<dbReference type="Proteomes" id="UP001347796">
    <property type="component" value="Unassembled WGS sequence"/>
</dbReference>
<dbReference type="InterPro" id="IPR010987">
    <property type="entry name" value="Glutathione-S-Trfase_C-like"/>
</dbReference>
<accession>A0AAN8PK67</accession>
<comment type="similarity">
    <text evidence="1">Belongs to the GST superfamily.</text>
</comment>
<sequence length="207" mass="23678">MPTYRYVFFDLRGKGEIVRLCFHAAGVKFEDVRLDHDSWPENVRGREASPFGQLPYLEIDGKKFAQSIAIAQYIAREYGLYGDNSLENLSIDGVVGLTIDYFTRWARATYGPEDAKRRAELQAKVYSEDLPKFLQQLEELLIENKTGYFVGNKLTLADLKVYTTLENSFQEFPDMYTKYPQVLAHRKKVGSQPGIAAYLSSRKPTPV</sequence>
<dbReference type="InterPro" id="IPR004045">
    <property type="entry name" value="Glutathione_S-Trfase_N"/>
</dbReference>
<dbReference type="Gene3D" id="3.40.30.10">
    <property type="entry name" value="Glutaredoxin"/>
    <property type="match status" value="1"/>
</dbReference>
<feature type="domain" description="GST N-terminal" evidence="3">
    <location>
        <begin position="2"/>
        <end position="82"/>
    </location>
</feature>
<keyword evidence="6" id="KW-1185">Reference proteome</keyword>